<dbReference type="PROSITE" id="PS51720">
    <property type="entry name" value="G_AIG1"/>
    <property type="match status" value="1"/>
</dbReference>
<feature type="region of interest" description="Disordered" evidence="3">
    <location>
        <begin position="437"/>
        <end position="459"/>
    </location>
</feature>
<dbReference type="AlphaFoldDB" id="U9SGP2"/>
<dbReference type="SUPFAM" id="SSF51294">
    <property type="entry name" value="Hedgehog/intein (Hint) domain"/>
    <property type="match status" value="1"/>
</dbReference>
<dbReference type="PANTHER" id="PTHR10903">
    <property type="entry name" value="GTPASE, IMAP FAMILY MEMBER-RELATED"/>
    <property type="match status" value="1"/>
</dbReference>
<keyword evidence="2" id="KW-0342">GTP-binding</keyword>
<feature type="region of interest" description="Disordered" evidence="3">
    <location>
        <begin position="221"/>
        <end position="242"/>
    </location>
</feature>
<keyword evidence="1" id="KW-0547">Nucleotide-binding</keyword>
<dbReference type="GO" id="GO:0016020">
    <property type="term" value="C:membrane"/>
    <property type="evidence" value="ECO:0007669"/>
    <property type="project" value="UniProtKB-SubCell"/>
</dbReference>
<dbReference type="VEuPathDB" id="FungiDB:RhiirFUN_000847"/>
<dbReference type="SMART" id="SM00306">
    <property type="entry name" value="HintN"/>
    <property type="match status" value="1"/>
</dbReference>
<evidence type="ECO:0000256" key="3">
    <source>
        <dbReference type="SAM" id="MobiDB-lite"/>
    </source>
</evidence>
<accession>U9SGP2</accession>
<dbReference type="GO" id="GO:0015031">
    <property type="term" value="P:protein transport"/>
    <property type="evidence" value="ECO:0007669"/>
    <property type="project" value="UniProtKB-KW"/>
</dbReference>
<dbReference type="PANTHER" id="PTHR10903:SF184">
    <property type="entry name" value="GTP-BINDING PROTEIN A"/>
    <property type="match status" value="1"/>
</dbReference>
<dbReference type="InterPro" id="IPR001767">
    <property type="entry name" value="Hedgehog_Hint"/>
</dbReference>
<dbReference type="GO" id="GO:0016540">
    <property type="term" value="P:protein autoprocessing"/>
    <property type="evidence" value="ECO:0007669"/>
    <property type="project" value="InterPro"/>
</dbReference>
<protein>
    <recommendedName>
        <fullName evidence="4">AIG1-type G domain-containing protein</fullName>
    </recommendedName>
</protein>
<dbReference type="EMBL" id="KI301574">
    <property type="protein sequence ID" value="ERZ94999.1"/>
    <property type="molecule type" value="Genomic_DNA"/>
</dbReference>
<evidence type="ECO:0000256" key="2">
    <source>
        <dbReference type="ARBA" id="ARBA00023134"/>
    </source>
</evidence>
<dbReference type="Pfam" id="PF01079">
    <property type="entry name" value="Hint"/>
    <property type="match status" value="1"/>
</dbReference>
<dbReference type="HOGENOM" id="CLU_021867_0_0_1"/>
<dbReference type="GO" id="GO:0046872">
    <property type="term" value="F:metal ion binding"/>
    <property type="evidence" value="ECO:0007669"/>
    <property type="project" value="UniProtKB-KW"/>
</dbReference>
<dbReference type="GO" id="GO:0005525">
    <property type="term" value="F:GTP binding"/>
    <property type="evidence" value="ECO:0007669"/>
    <property type="project" value="UniProtKB-KW"/>
</dbReference>
<dbReference type="CDD" id="cd00081">
    <property type="entry name" value="Hint"/>
    <property type="match status" value="1"/>
</dbReference>
<dbReference type="InterPro" id="IPR045058">
    <property type="entry name" value="GIMA/IAN/Toc"/>
</dbReference>
<feature type="compositionally biased region" description="Basic and acidic residues" evidence="3">
    <location>
        <begin position="223"/>
        <end position="242"/>
    </location>
</feature>
<evidence type="ECO:0000313" key="5">
    <source>
        <dbReference type="EMBL" id="ERZ94999.1"/>
    </source>
</evidence>
<dbReference type="Gene3D" id="2.170.16.10">
    <property type="entry name" value="Hedgehog/Intein (Hint) domain"/>
    <property type="match status" value="1"/>
</dbReference>
<sequence>MADAIPKPPPLQINAPVILLVGKTGAGKSTLGNLLLKTSEDENPTFHVSDSFSSVTKESSSASYEIGDEVYNIIDTPGIFDTDDPTEDILEEIARTIQKCAYGVRAILFVFEAKRFTNEQKNTLNGITMFLGEESIQYMISVFSHCNKKQTKDPEYFKNSCWNDPVKDFVDSMNNRWAISPNADDFPPDNLVHKQRLKELKKHINYNINGVYTNNLFEKARKKQEENERKEREAEEERKKEYEKNLMSKGEALAKKYYEEQRKKDEEKFLEEKEKEITSIKNEFQETYNIVDTPGVFDTEDLDTVILEEIARTIQKCAYGVKAILFVVEAKRFTNEQKEMINRILLFLGKEASRYMISVFSHCNAKQTKDLEYFKRYCWNDPVKAFVNSVGNRWAISPNPDIFPPDDPVHEECLKELQERITSIDGVYTNDLFEKTRREQEENERKAREAEEKRQREYDELRRREGEAIARANYERQRVEDERRANEARNRELQDIKNTLREQISRLDERMTELSKANEYLTNRNNQLSDEINELKNKSCFWPETQIKLESGRIIQMSELQIGDRVLSNIRNGVAEFSDVYLIAHIGKLDHKAKFAKVNFTKPDGSKGNFFSQLLLTTTHYVFDENLSIIFAKNLRPGETRILVSDDGNRLVPVFVDNITNEWRDKYISFYTRAGSVIANGVLSSCYDHCPPSQMLMDLVFLPVRWWTRIIPSTHREERLHPYVQFLETAYLSFINAMKKSKRLTNN</sequence>
<dbReference type="InterPro" id="IPR027417">
    <property type="entry name" value="P-loop_NTPase"/>
</dbReference>
<dbReference type="GO" id="GO:0016787">
    <property type="term" value="F:hydrolase activity"/>
    <property type="evidence" value="ECO:0007669"/>
    <property type="project" value="UniProtKB-KW"/>
</dbReference>
<dbReference type="VEuPathDB" id="FungiDB:RhiirFUN_000903"/>
<feature type="domain" description="AIG1-type G" evidence="4">
    <location>
        <begin position="13"/>
        <end position="221"/>
    </location>
</feature>
<organism evidence="5">
    <name type="scientific">Rhizophagus irregularis (strain DAOM 181602 / DAOM 197198 / MUCL 43194)</name>
    <name type="common">Arbuscular mycorrhizal fungus</name>
    <name type="synonym">Glomus intraradices</name>
    <dbReference type="NCBI Taxonomy" id="747089"/>
    <lineage>
        <taxon>Eukaryota</taxon>
        <taxon>Fungi</taxon>
        <taxon>Fungi incertae sedis</taxon>
        <taxon>Mucoromycota</taxon>
        <taxon>Glomeromycotina</taxon>
        <taxon>Glomeromycetes</taxon>
        <taxon>Glomerales</taxon>
        <taxon>Glomeraceae</taxon>
        <taxon>Rhizophagus</taxon>
    </lineage>
</organism>
<gene>
    <name evidence="5" type="ORF">GLOINDRAFT_14061</name>
</gene>
<dbReference type="InterPro" id="IPR006703">
    <property type="entry name" value="G_AIG1"/>
</dbReference>
<dbReference type="Gene3D" id="3.40.50.300">
    <property type="entry name" value="P-loop containing nucleotide triphosphate hydrolases"/>
    <property type="match status" value="2"/>
</dbReference>
<dbReference type="InterPro" id="IPR036844">
    <property type="entry name" value="Hint_dom_sf"/>
</dbReference>
<dbReference type="InterPro" id="IPR003587">
    <property type="entry name" value="Hint_dom_N"/>
</dbReference>
<reference evidence="5" key="1">
    <citation type="submission" date="2013-07" db="EMBL/GenBank/DDBJ databases">
        <title>The genome of an arbuscular mycorrhizal fungus provides insights into the evolution of the oldest plant symbiosis.</title>
        <authorList>
            <consortium name="DOE Joint Genome Institute"/>
            <person name="Tisserant E."/>
            <person name="Malbreil M."/>
            <person name="Kuo A."/>
            <person name="Kohler A."/>
            <person name="Symeonidi A."/>
            <person name="Balestrini R."/>
            <person name="Charron P."/>
            <person name="Duensing N."/>
            <person name="Frei-dit-Frey N."/>
            <person name="Gianinazzi-Pearson V."/>
            <person name="Gilbert B."/>
            <person name="Handa Y."/>
            <person name="Hijri M."/>
            <person name="Kaul R."/>
            <person name="Kawaguchi M."/>
            <person name="Krajinski F."/>
            <person name="Lammers P."/>
            <person name="Lapierre D."/>
            <person name="Masclaux F.G."/>
            <person name="Murat C."/>
            <person name="Morin E."/>
            <person name="Ndikumana S."/>
            <person name="Pagni M."/>
            <person name="Petitpierre D."/>
            <person name="Requena N."/>
            <person name="Rosikiewicz P."/>
            <person name="Riley R."/>
            <person name="Saito K."/>
            <person name="San Clemente H."/>
            <person name="Shapiro H."/>
            <person name="van Tuinen D."/>
            <person name="Becard G."/>
            <person name="Bonfante P."/>
            <person name="Paszkowski U."/>
            <person name="Shachar-Hill Y."/>
            <person name="Young J.P."/>
            <person name="Sanders I.R."/>
            <person name="Henrissat B."/>
            <person name="Rensing S.A."/>
            <person name="Grigoriev I.V."/>
            <person name="Corradi N."/>
            <person name="Roux C."/>
            <person name="Martin F."/>
        </authorList>
    </citation>
    <scope>NUCLEOTIDE SEQUENCE</scope>
    <source>
        <strain evidence="5">DAOM 197198</strain>
    </source>
</reference>
<evidence type="ECO:0000256" key="1">
    <source>
        <dbReference type="ARBA" id="ARBA00022741"/>
    </source>
</evidence>
<name>U9SGP2_RHIID</name>
<dbReference type="SUPFAM" id="SSF52540">
    <property type="entry name" value="P-loop containing nucleoside triphosphate hydrolases"/>
    <property type="match status" value="2"/>
</dbReference>
<proteinExistence type="predicted"/>
<dbReference type="eggNOG" id="ENOG502S5HK">
    <property type="taxonomic scope" value="Eukaryota"/>
</dbReference>
<dbReference type="Pfam" id="PF04548">
    <property type="entry name" value="AIG1"/>
    <property type="match status" value="2"/>
</dbReference>
<evidence type="ECO:0000259" key="4">
    <source>
        <dbReference type="PROSITE" id="PS51720"/>
    </source>
</evidence>